<evidence type="ECO:0000256" key="11">
    <source>
        <dbReference type="ARBA" id="ARBA00023242"/>
    </source>
</evidence>
<dbReference type="GO" id="GO:0003677">
    <property type="term" value="F:DNA binding"/>
    <property type="evidence" value="ECO:0007669"/>
    <property type="project" value="UniProtKB-ARBA"/>
</dbReference>
<dbReference type="PANTHER" id="PTHR12159:SF9">
    <property type="entry name" value="G_T MISMATCH-SPECIFIC THYMINE DNA GLYCOSYLASE"/>
    <property type="match status" value="1"/>
</dbReference>
<evidence type="ECO:0000256" key="15">
    <source>
        <dbReference type="ARBA" id="ARBA00066769"/>
    </source>
</evidence>
<dbReference type="InterPro" id="IPR005122">
    <property type="entry name" value="Uracil-DNA_glycosylase-like"/>
</dbReference>
<feature type="domain" description="Uracil-DNA glycosylase-like" evidence="19">
    <location>
        <begin position="150"/>
        <end position="308"/>
    </location>
</feature>
<evidence type="ECO:0000313" key="20">
    <source>
        <dbReference type="EMBL" id="KAK3768358.1"/>
    </source>
</evidence>
<keyword evidence="10" id="KW-0234">DNA repair</keyword>
<proteinExistence type="inferred from homology"/>
<feature type="region of interest" description="Disordered" evidence="18">
    <location>
        <begin position="1"/>
        <end position="20"/>
    </location>
</feature>
<evidence type="ECO:0000256" key="5">
    <source>
        <dbReference type="ARBA" id="ARBA00022843"/>
    </source>
</evidence>
<keyword evidence="21" id="KW-1185">Reference proteome</keyword>
<keyword evidence="2" id="KW-1017">Isopeptide bond</keyword>
<dbReference type="GO" id="GO:0040029">
    <property type="term" value="P:epigenetic regulation of gene expression"/>
    <property type="evidence" value="ECO:0007669"/>
    <property type="project" value="UniProtKB-ARBA"/>
</dbReference>
<dbReference type="AlphaFoldDB" id="A0AAE1DG86"/>
<dbReference type="EMBL" id="JAWDGP010004062">
    <property type="protein sequence ID" value="KAK3768358.1"/>
    <property type="molecule type" value="Genomic_DNA"/>
</dbReference>
<evidence type="ECO:0000256" key="12">
    <source>
        <dbReference type="ARBA" id="ARBA00052915"/>
    </source>
</evidence>
<organism evidence="20 21">
    <name type="scientific">Elysia crispata</name>
    <name type="common">lettuce slug</name>
    <dbReference type="NCBI Taxonomy" id="231223"/>
    <lineage>
        <taxon>Eukaryota</taxon>
        <taxon>Metazoa</taxon>
        <taxon>Spiralia</taxon>
        <taxon>Lophotrochozoa</taxon>
        <taxon>Mollusca</taxon>
        <taxon>Gastropoda</taxon>
        <taxon>Heterobranchia</taxon>
        <taxon>Euthyneura</taxon>
        <taxon>Panpulmonata</taxon>
        <taxon>Sacoglossa</taxon>
        <taxon>Placobranchoidea</taxon>
        <taxon>Plakobranchidae</taxon>
        <taxon>Elysia</taxon>
    </lineage>
</organism>
<comment type="similarity">
    <text evidence="13">Belongs to the uracil-DNA glycosylase (UDG) superfamily. TDG/mug family.</text>
</comment>
<comment type="subcellular location">
    <subcellularLocation>
        <location evidence="1">Nucleus</location>
    </subcellularLocation>
</comment>
<evidence type="ECO:0000256" key="14">
    <source>
        <dbReference type="ARBA" id="ARBA00064519"/>
    </source>
</evidence>
<evidence type="ECO:0000256" key="10">
    <source>
        <dbReference type="ARBA" id="ARBA00023204"/>
    </source>
</evidence>
<protein>
    <recommendedName>
        <fullName evidence="16">G/T mismatch-specific thymine DNA glycosylase</fullName>
        <ecNumber evidence="15">3.2.2.29</ecNumber>
    </recommendedName>
    <alternativeName>
        <fullName evidence="17">Thymine-DNA glycosylase</fullName>
    </alternativeName>
</protein>
<evidence type="ECO:0000256" key="7">
    <source>
        <dbReference type="ARBA" id="ARBA00023015"/>
    </source>
</evidence>
<dbReference type="SMART" id="SM00987">
    <property type="entry name" value="UreE_C"/>
    <property type="match status" value="1"/>
</dbReference>
<keyword evidence="8" id="KW-0010">Activator</keyword>
<dbReference type="InterPro" id="IPR015637">
    <property type="entry name" value="MUG/TDG"/>
</dbReference>
<sequence length="601" mass="66192">MQSSTVNSSSGGSRKEYKYPKHIIMNQVKQELWESTCDYQDYQWTSHGQTPQYSQYFCSDAEATPIKIEAEEENLNASQSSNGPSPTVSKEPKKRGRPKKVKDESLENDGKPTEKKPKLEAAGDPLAVGKKKRDRFNGMSEDEVLQRHLPDHLAPNLDILIVGINPGLFAAYVGHHYAGPGNHFWKCLHLSGLIPEPMNAYDDYKLLEYGIGFTNICARTTKGSADLKKQEIKEGADILRKKLALYKPKIAVFNGKGIYEVFSGNKNFHIGKQPDVLEDTDTVLFVMPSSSARCAQLPRAVDKVPFYVALKKLRDYLKGDLASLDESEVVFPNVDLRPRADAKDEAFDVEEEDSRMSGGDSSNSKEMTLEQIQMQAEYLEALAASAEGKDIPMESLKGRKLGGRRKTTKVDFGNEGDGSCSGDELSQPYKPQSSATHPDIQLPINTQSFYNDYRLGTSAAVNVKQEVVDSFSDNDYGPISISKPVAHRVNLDVSSIERTDSPSTSTPQYMNLGDIPSKKTLKRDLPSIKSPQLPHSSATGPVHWPPSNFVPSHLGSSGFPFMSQGVHRGGGSLNSSSGPHCLPQPYFGNGKEIKPGNFLNI</sequence>
<comment type="subunit">
    <text evidence="14">Homodimer. Interacts with AICDA and GADD45A.</text>
</comment>
<reference evidence="20" key="1">
    <citation type="journal article" date="2023" name="G3 (Bethesda)">
        <title>A reference genome for the long-term kleptoplast-retaining sea slug Elysia crispata morphotype clarki.</title>
        <authorList>
            <person name="Eastman K.E."/>
            <person name="Pendleton A.L."/>
            <person name="Shaikh M.A."/>
            <person name="Suttiyut T."/>
            <person name="Ogas R."/>
            <person name="Tomko P."/>
            <person name="Gavelis G."/>
            <person name="Widhalm J.R."/>
            <person name="Wisecaver J.H."/>
        </authorList>
    </citation>
    <scope>NUCLEOTIDE SEQUENCE</scope>
    <source>
        <strain evidence="20">ECLA1</strain>
    </source>
</reference>
<feature type="compositionally biased region" description="Low complexity" evidence="18">
    <location>
        <begin position="1"/>
        <end position="12"/>
    </location>
</feature>
<accession>A0AAE1DG86</accession>
<evidence type="ECO:0000259" key="19">
    <source>
        <dbReference type="SMART" id="SM00986"/>
    </source>
</evidence>
<keyword evidence="11" id="KW-0539">Nucleus</keyword>
<evidence type="ECO:0000256" key="8">
    <source>
        <dbReference type="ARBA" id="ARBA00023159"/>
    </source>
</evidence>
<dbReference type="SUPFAM" id="SSF52141">
    <property type="entry name" value="Uracil-DNA glycosylase-like"/>
    <property type="match status" value="1"/>
</dbReference>
<dbReference type="GO" id="GO:0006285">
    <property type="term" value="P:base-excision repair, AP site formation"/>
    <property type="evidence" value="ECO:0007669"/>
    <property type="project" value="InterPro"/>
</dbReference>
<dbReference type="Gene3D" id="3.40.470.10">
    <property type="entry name" value="Uracil-DNA glycosylase-like domain"/>
    <property type="match status" value="1"/>
</dbReference>
<feature type="region of interest" description="Disordered" evidence="18">
    <location>
        <begin position="342"/>
        <end position="365"/>
    </location>
</feature>
<dbReference type="Proteomes" id="UP001283361">
    <property type="component" value="Unassembled WGS sequence"/>
</dbReference>
<dbReference type="PANTHER" id="PTHR12159">
    <property type="entry name" value="G/T AND G/U MISMATCH-SPECIFIC DNA GLYCOSYLASE"/>
    <property type="match status" value="1"/>
</dbReference>
<dbReference type="FunFam" id="3.40.470.10:FF:000002">
    <property type="entry name" value="G/T mismatch-specific thymine DNA glycosylase"/>
    <property type="match status" value="1"/>
</dbReference>
<comment type="caution">
    <text evidence="20">The sequence shown here is derived from an EMBL/GenBank/DDBJ whole genome shotgun (WGS) entry which is preliminary data.</text>
</comment>
<evidence type="ECO:0000256" key="18">
    <source>
        <dbReference type="SAM" id="MobiDB-lite"/>
    </source>
</evidence>
<dbReference type="GO" id="GO:0005654">
    <property type="term" value="C:nucleoplasm"/>
    <property type="evidence" value="ECO:0007669"/>
    <property type="project" value="UniProtKB-ARBA"/>
</dbReference>
<evidence type="ECO:0000256" key="13">
    <source>
        <dbReference type="ARBA" id="ARBA00061261"/>
    </source>
</evidence>
<feature type="region of interest" description="Disordered" evidence="18">
    <location>
        <begin position="407"/>
        <end position="439"/>
    </location>
</feature>
<dbReference type="EC" id="3.2.2.29" evidence="15"/>
<evidence type="ECO:0000256" key="16">
    <source>
        <dbReference type="ARBA" id="ARBA00071248"/>
    </source>
</evidence>
<feature type="region of interest" description="Disordered" evidence="18">
    <location>
        <begin position="496"/>
        <end position="517"/>
    </location>
</feature>
<keyword evidence="3" id="KW-0227">DNA damage</keyword>
<feature type="compositionally biased region" description="Polar residues" evidence="18">
    <location>
        <begin position="75"/>
        <end position="88"/>
    </location>
</feature>
<evidence type="ECO:0000256" key="2">
    <source>
        <dbReference type="ARBA" id="ARBA00022499"/>
    </source>
</evidence>
<evidence type="ECO:0000256" key="3">
    <source>
        <dbReference type="ARBA" id="ARBA00022763"/>
    </source>
</evidence>
<evidence type="ECO:0000256" key="4">
    <source>
        <dbReference type="ARBA" id="ARBA00022801"/>
    </source>
</evidence>
<keyword evidence="7" id="KW-0805">Transcription regulation</keyword>
<evidence type="ECO:0000256" key="17">
    <source>
        <dbReference type="ARBA" id="ARBA00083221"/>
    </source>
</evidence>
<gene>
    <name evidence="20" type="ORF">RRG08_031146</name>
</gene>
<dbReference type="GO" id="GO:0141016">
    <property type="term" value="F:G/T mismatch-specific thymine-DNA glycosylase activity"/>
    <property type="evidence" value="ECO:0007669"/>
    <property type="project" value="UniProtKB-EC"/>
</dbReference>
<keyword evidence="5" id="KW-0832">Ubl conjugation</keyword>
<feature type="region of interest" description="Disordered" evidence="18">
    <location>
        <begin position="74"/>
        <end position="135"/>
    </location>
</feature>
<evidence type="ECO:0000256" key="6">
    <source>
        <dbReference type="ARBA" id="ARBA00022853"/>
    </source>
</evidence>
<dbReference type="InterPro" id="IPR036895">
    <property type="entry name" value="Uracil-DNA_glycosylase-like_sf"/>
</dbReference>
<evidence type="ECO:0000256" key="9">
    <source>
        <dbReference type="ARBA" id="ARBA00023163"/>
    </source>
</evidence>
<keyword evidence="9" id="KW-0804">Transcription</keyword>
<dbReference type="GO" id="GO:0004844">
    <property type="term" value="F:uracil DNA N-glycosylase activity"/>
    <property type="evidence" value="ECO:0007669"/>
    <property type="project" value="TreeGrafter"/>
</dbReference>
<dbReference type="CDD" id="cd10028">
    <property type="entry name" value="UDG-F2_TDG_MUG"/>
    <property type="match status" value="1"/>
</dbReference>
<feature type="compositionally biased region" description="Basic and acidic residues" evidence="18">
    <location>
        <begin position="101"/>
        <end position="121"/>
    </location>
</feature>
<keyword evidence="6" id="KW-0156">Chromatin regulator</keyword>
<comment type="catalytic activity">
    <reaction evidence="12">
        <text>Hydrolyzes mismatched double-stranded DNA and polynucleotides, releasing free thymine.</text>
        <dbReference type="EC" id="3.2.2.29"/>
    </reaction>
</comment>
<keyword evidence="4" id="KW-0378">Hydrolase</keyword>
<name>A0AAE1DG86_9GAST</name>
<dbReference type="GO" id="GO:0032183">
    <property type="term" value="F:SUMO binding"/>
    <property type="evidence" value="ECO:0007669"/>
    <property type="project" value="UniProtKB-ARBA"/>
</dbReference>
<dbReference type="SMART" id="SM00986">
    <property type="entry name" value="UDG"/>
    <property type="match status" value="1"/>
</dbReference>
<dbReference type="Pfam" id="PF03167">
    <property type="entry name" value="UDG"/>
    <property type="match status" value="1"/>
</dbReference>
<evidence type="ECO:0000256" key="1">
    <source>
        <dbReference type="ARBA" id="ARBA00004123"/>
    </source>
</evidence>
<evidence type="ECO:0000313" key="21">
    <source>
        <dbReference type="Proteomes" id="UP001283361"/>
    </source>
</evidence>